<dbReference type="EMBL" id="OFSM01000002">
    <property type="protein sequence ID" value="SOY27884.1"/>
    <property type="molecule type" value="Genomic_DNA"/>
</dbReference>
<dbReference type="RefSeq" id="WP_103237972.1">
    <property type="nucleotide sequence ID" value="NZ_JANJZD010000002.1"/>
</dbReference>
<organism evidence="1 2">
    <name type="scientific">Acetatifactor muris</name>
    <dbReference type="NCBI Taxonomy" id="879566"/>
    <lineage>
        <taxon>Bacteria</taxon>
        <taxon>Bacillati</taxon>
        <taxon>Bacillota</taxon>
        <taxon>Clostridia</taxon>
        <taxon>Lachnospirales</taxon>
        <taxon>Lachnospiraceae</taxon>
        <taxon>Acetatifactor</taxon>
    </lineage>
</organism>
<reference evidence="1 2" key="1">
    <citation type="submission" date="2018-01" db="EMBL/GenBank/DDBJ databases">
        <authorList>
            <person name="Gaut B.S."/>
            <person name="Morton B.R."/>
            <person name="Clegg M.T."/>
            <person name="Duvall M.R."/>
        </authorList>
    </citation>
    <scope>NUCLEOTIDE SEQUENCE [LARGE SCALE GENOMIC DNA]</scope>
    <source>
        <strain evidence="1">GP69</strain>
    </source>
</reference>
<evidence type="ECO:0000313" key="1">
    <source>
        <dbReference type="EMBL" id="SOY27884.1"/>
    </source>
</evidence>
<accession>A0A2K4ZBP6</accession>
<dbReference type="Proteomes" id="UP000236311">
    <property type="component" value="Unassembled WGS sequence"/>
</dbReference>
<name>A0A2K4ZBP6_9FIRM</name>
<sequence length="139" mass="16514">MSEHNKENILFICEEHKIFYYESLKRVRQADVYHNALCYCLGISSDTRRNIDRIYDFATGNVKTECLREGWQTSGSMRVVRMAFGLYCNHTPSIYDYEAPEEQLDECRRYTAEDLFCCSYAPYFWQAVQIRYPEYTAST</sequence>
<keyword evidence="2" id="KW-1185">Reference proteome</keyword>
<gene>
    <name evidence="1" type="ORF">AMURIS_00589</name>
</gene>
<dbReference type="AlphaFoldDB" id="A0A2K4ZBP6"/>
<proteinExistence type="predicted"/>
<dbReference type="OrthoDB" id="9800530at2"/>
<evidence type="ECO:0000313" key="2">
    <source>
        <dbReference type="Proteomes" id="UP000236311"/>
    </source>
</evidence>
<dbReference type="InterPro" id="IPR045721">
    <property type="entry name" value="DUF6075"/>
</dbReference>
<dbReference type="Pfam" id="PF19552">
    <property type="entry name" value="DUF6075"/>
    <property type="match status" value="1"/>
</dbReference>
<protein>
    <submittedName>
        <fullName evidence="1">Uncharacterized protein</fullName>
    </submittedName>
</protein>